<proteinExistence type="predicted"/>
<keyword evidence="2" id="KW-1185">Reference proteome</keyword>
<organism evidence="1 2">
    <name type="scientific">Agromyces albus</name>
    <dbReference type="NCBI Taxonomy" id="205332"/>
    <lineage>
        <taxon>Bacteria</taxon>
        <taxon>Bacillati</taxon>
        <taxon>Actinomycetota</taxon>
        <taxon>Actinomycetes</taxon>
        <taxon>Micrococcales</taxon>
        <taxon>Microbacteriaceae</taxon>
        <taxon>Agromyces</taxon>
    </lineage>
</organism>
<dbReference type="Pfam" id="PF19420">
    <property type="entry name" value="DDAH_eukar"/>
    <property type="match status" value="1"/>
</dbReference>
<gene>
    <name evidence="1" type="ORF">ESP51_06680</name>
</gene>
<dbReference type="PIRSF" id="PIRSF028188">
    <property type="entry name" value="Amdntrnsf_FN0238"/>
    <property type="match status" value="1"/>
</dbReference>
<name>A0A4Q2L308_9MICO</name>
<dbReference type="GO" id="GO:0016740">
    <property type="term" value="F:transferase activity"/>
    <property type="evidence" value="ECO:0007669"/>
    <property type="project" value="UniProtKB-KW"/>
</dbReference>
<dbReference type="Proteomes" id="UP000293865">
    <property type="component" value="Unassembled WGS sequence"/>
</dbReference>
<dbReference type="EMBL" id="SDPN01000009">
    <property type="protein sequence ID" value="RXZ71817.1"/>
    <property type="molecule type" value="Genomic_DNA"/>
</dbReference>
<dbReference type="PANTHER" id="PTHR43224">
    <property type="entry name" value="AMIDINOTRANSFERASE"/>
    <property type="match status" value="1"/>
</dbReference>
<dbReference type="SUPFAM" id="SSF55909">
    <property type="entry name" value="Pentein"/>
    <property type="match status" value="1"/>
</dbReference>
<dbReference type="InterPro" id="IPR014541">
    <property type="entry name" value="Amdntrnsf_FN0238"/>
</dbReference>
<dbReference type="OrthoDB" id="9788268at2"/>
<evidence type="ECO:0000313" key="2">
    <source>
        <dbReference type="Proteomes" id="UP000293865"/>
    </source>
</evidence>
<dbReference type="NCBIfam" id="NF046062">
    <property type="entry name" value="citrull_CtlX"/>
    <property type="match status" value="1"/>
</dbReference>
<keyword evidence="1" id="KW-0808">Transferase</keyword>
<accession>A0A4Q2L308</accession>
<sequence>MTHSAHCRCISRTRTVRAASRGGTSVSVQAPSAVVLIRPHRFRPNPETAVDNAFQSLDPGRSDEEIALAAYDEVTAVAAALETAGVGVHLFEDPDGSRPDSVFPNNWFSTHPDGRVATYPMFTPNRRAERRWDVIEFLEHEYVVSEVVDYSRLERDGIFLEGTGAMVLDHVNRVAYVARSHRADPVAFERFCADFAYEPMLFDAVDEHGVPIYHTNVMMAVATDFALVGLDLITPAERREEVATRLADSGREVVVLSAGQVHEFAGNAIELRGSRGRILAMSRRAESSFTTAQREVIERSCRILAVDVETIELAGGSVRCMIAGVHLDRRPRSLRRMDEDSPRGW</sequence>
<reference evidence="1 2" key="1">
    <citation type="submission" date="2019-01" db="EMBL/GenBank/DDBJ databases">
        <title>Agromyces.</title>
        <authorList>
            <person name="Li J."/>
        </authorList>
    </citation>
    <scope>NUCLEOTIDE SEQUENCE [LARGE SCALE GENOMIC DNA]</scope>
    <source>
        <strain evidence="1 2">DSM 15934</strain>
    </source>
</reference>
<dbReference type="Gene3D" id="3.75.10.10">
    <property type="entry name" value="L-arginine/glycine Amidinotransferase, Chain A"/>
    <property type="match status" value="1"/>
</dbReference>
<dbReference type="PANTHER" id="PTHR43224:SF1">
    <property type="entry name" value="AMIDINOTRANSFERASE"/>
    <property type="match status" value="1"/>
</dbReference>
<protein>
    <submittedName>
        <fullName evidence="1">Amidinotransferase</fullName>
    </submittedName>
</protein>
<evidence type="ECO:0000313" key="1">
    <source>
        <dbReference type="EMBL" id="RXZ71817.1"/>
    </source>
</evidence>
<dbReference type="AlphaFoldDB" id="A0A4Q2L308"/>
<comment type="caution">
    <text evidence="1">The sequence shown here is derived from an EMBL/GenBank/DDBJ whole genome shotgun (WGS) entry which is preliminary data.</text>
</comment>